<dbReference type="NCBIfam" id="TIGR00526">
    <property type="entry name" value="folB_dom"/>
    <property type="match status" value="1"/>
</dbReference>
<protein>
    <recommendedName>
        <fullName evidence="5">Dihydroneopterin triphosphate 2'-epimerase</fullName>
        <ecNumber evidence="4">5.1.99.7</ecNumber>
    </recommendedName>
    <alternativeName>
        <fullName evidence="6">D-erythro-7,8-dihydroneopterin triphosphate epimerase</fullName>
    </alternativeName>
</protein>
<evidence type="ECO:0000313" key="8">
    <source>
        <dbReference type="EMBL" id="HDR50816.1"/>
    </source>
</evidence>
<evidence type="ECO:0000259" key="7">
    <source>
        <dbReference type="SMART" id="SM00905"/>
    </source>
</evidence>
<accession>A0A831LVY5</accession>
<dbReference type="InterPro" id="IPR043133">
    <property type="entry name" value="GTP-CH-I_C/QueF"/>
</dbReference>
<name>A0A831LVY5_9BACT</name>
<sequence length="132" mass="15409">MVEKTWVKTLKLLNMARIKVKNLLLRTYIGFNPEELVNKQDVIINFEIETHISHQALEVDEPVDILDYKTITKKVIALVQEGRFKLLEVLTQKILDLILEDKKVKWARVEVDKPHALRFAESVSLVMERSQS</sequence>
<evidence type="ECO:0000256" key="6">
    <source>
        <dbReference type="ARBA" id="ARBA00044306"/>
    </source>
</evidence>
<comment type="catalytic activity">
    <reaction evidence="3">
        <text>7,8-dihydroneopterin 3'-triphosphate = 7,8-dihydromonapterin 3'-triphosphate</text>
        <dbReference type="Rhea" id="RHEA:28346"/>
        <dbReference type="ChEBI" id="CHEBI:58462"/>
        <dbReference type="ChEBI" id="CHEBI:61186"/>
        <dbReference type="EC" id="5.1.99.7"/>
    </reaction>
</comment>
<dbReference type="Pfam" id="PF02152">
    <property type="entry name" value="FolB"/>
    <property type="match status" value="1"/>
</dbReference>
<dbReference type="SUPFAM" id="SSF55620">
    <property type="entry name" value="Tetrahydrobiopterin biosynthesis enzymes-like"/>
    <property type="match status" value="1"/>
</dbReference>
<evidence type="ECO:0000256" key="3">
    <source>
        <dbReference type="ARBA" id="ARBA00043806"/>
    </source>
</evidence>
<reference evidence="8" key="1">
    <citation type="journal article" date="2020" name="mSystems">
        <title>Genome- and Community-Level Interaction Insights into Carbon Utilization and Element Cycling Functions of Hydrothermarchaeota in Hydrothermal Sediment.</title>
        <authorList>
            <person name="Zhou Z."/>
            <person name="Liu Y."/>
            <person name="Xu W."/>
            <person name="Pan J."/>
            <person name="Luo Z.H."/>
            <person name="Li M."/>
        </authorList>
    </citation>
    <scope>NUCLEOTIDE SEQUENCE [LARGE SCALE GENOMIC DNA]</scope>
    <source>
        <strain evidence="8">SpSt-1217</strain>
    </source>
</reference>
<dbReference type="InterPro" id="IPR006157">
    <property type="entry name" value="FolB_dom"/>
</dbReference>
<proteinExistence type="inferred from homology"/>
<evidence type="ECO:0000256" key="2">
    <source>
        <dbReference type="ARBA" id="ARBA00023235"/>
    </source>
</evidence>
<dbReference type="Gene3D" id="3.30.1130.10">
    <property type="match status" value="1"/>
</dbReference>
<dbReference type="AlphaFoldDB" id="A0A831LVY5"/>
<dbReference type="GO" id="GO:0004150">
    <property type="term" value="F:dihydroneopterin aldolase activity"/>
    <property type="evidence" value="ECO:0007669"/>
    <property type="project" value="InterPro"/>
</dbReference>
<dbReference type="SMART" id="SM00905">
    <property type="entry name" value="FolB"/>
    <property type="match status" value="1"/>
</dbReference>
<dbReference type="EMBL" id="DSDK01000236">
    <property type="protein sequence ID" value="HDR50816.1"/>
    <property type="molecule type" value="Genomic_DNA"/>
</dbReference>
<dbReference type="GO" id="GO:0006760">
    <property type="term" value="P:folic acid-containing compound metabolic process"/>
    <property type="evidence" value="ECO:0007669"/>
    <property type="project" value="InterPro"/>
</dbReference>
<dbReference type="Proteomes" id="UP000886047">
    <property type="component" value="Unassembled WGS sequence"/>
</dbReference>
<evidence type="ECO:0000256" key="5">
    <source>
        <dbReference type="ARBA" id="ARBA00044197"/>
    </source>
</evidence>
<comment type="similarity">
    <text evidence="1">Belongs to the DHNA family.</text>
</comment>
<gene>
    <name evidence="8" type="ORF">ENN90_04235</name>
</gene>
<dbReference type="EC" id="5.1.99.7" evidence="4"/>
<comment type="caution">
    <text evidence="8">The sequence shown here is derived from an EMBL/GenBank/DDBJ whole genome shotgun (WGS) entry which is preliminary data.</text>
</comment>
<organism evidence="8">
    <name type="scientific">Mariniphaga anaerophila</name>
    <dbReference type="NCBI Taxonomy" id="1484053"/>
    <lineage>
        <taxon>Bacteria</taxon>
        <taxon>Pseudomonadati</taxon>
        <taxon>Bacteroidota</taxon>
        <taxon>Bacteroidia</taxon>
        <taxon>Marinilabiliales</taxon>
        <taxon>Prolixibacteraceae</taxon>
        <taxon>Mariniphaga</taxon>
    </lineage>
</organism>
<feature type="domain" description="Dihydroneopterin aldolase/epimerase" evidence="7">
    <location>
        <begin position="18"/>
        <end position="129"/>
    </location>
</feature>
<dbReference type="InterPro" id="IPR006156">
    <property type="entry name" value="Dihydroneopterin_aldolase"/>
</dbReference>
<dbReference type="PANTHER" id="PTHR42844:SF10">
    <property type="entry name" value="DIHYDRONEOPTERIN TRIPHOSPHATE 2'-EPIMERASE"/>
    <property type="match status" value="1"/>
</dbReference>
<dbReference type="PANTHER" id="PTHR42844">
    <property type="entry name" value="DIHYDRONEOPTERIN ALDOLASE 1-RELATED"/>
    <property type="match status" value="1"/>
</dbReference>
<evidence type="ECO:0000256" key="1">
    <source>
        <dbReference type="ARBA" id="ARBA00005708"/>
    </source>
</evidence>
<keyword evidence="2" id="KW-0413">Isomerase</keyword>
<dbReference type="GO" id="GO:0005829">
    <property type="term" value="C:cytosol"/>
    <property type="evidence" value="ECO:0007669"/>
    <property type="project" value="TreeGrafter"/>
</dbReference>
<evidence type="ECO:0000256" key="4">
    <source>
        <dbReference type="ARBA" id="ARBA00044039"/>
    </source>
</evidence>
<dbReference type="GO" id="GO:0008719">
    <property type="term" value="F:dihydroneopterin triphosphate 2'-epimerase activity"/>
    <property type="evidence" value="ECO:0007669"/>
    <property type="project" value="UniProtKB-EC"/>
</dbReference>